<dbReference type="EMBL" id="LJBN01000104">
    <property type="protein sequence ID" value="OOQ89631.1"/>
    <property type="molecule type" value="Genomic_DNA"/>
</dbReference>
<sequence>MAPIESGSLVLVTGGNGFIAAHCIATLLRTGHNVRATVRSTEKAEATRRALEDAGVQNLNSLELVVVVDPTDLQALSPTLEGCQAVLHLASAFNYEAKPGEFEEKLMIPAVKGTRVVCEAAQQHPSIRRMVIMSSFASVYDASLGLQPGRVYTEEDWAPLTYEDGVNASAVPIAYRASKVVAERTAWDFVRDHQVQYQLVTLCPGMVFGKMIHPISSLSQLNASNQIVWGVLNAGRDGKIPPTKAPVWIDVEDLAETSFRALTFPGTKHERFLVTQGSYDTQEIADIIRERSQERHRVPLGEPGKRIAETHYSCDSSKAQRVLGVKFRGLEESIGPLAKQFRSIMSNIHKQVWLITGASSGLGKSLAMEALEKGHTVLGTTREIQKAQQTFPEFENNGGLWFALDPGSVDAYDQASKISKDHDVDVLVNNAGYAFIGGVEDTSEDEVRSQMEVNFYGPLRIIRAFLPRMRAKQSGTVVLISSGAGFIARPGRGTYSASKFAIEAIHESLSHEVKSFDIRVLIVEPGAFRTPFVNRIVTPAAYQSVGGFSPGYRGTVVEQMVRGMSNGEEFLNLVKGDPQKAARVILKAVGEGHEYLRLPLGTDCVVALESKIASLQRDLDSTREMARSTDFKG</sequence>
<dbReference type="CDD" id="cd05374">
    <property type="entry name" value="17beta-HSD-like_SDR_c"/>
    <property type="match status" value="1"/>
</dbReference>
<dbReference type="InterPro" id="IPR051911">
    <property type="entry name" value="SDR_oxidoreductase"/>
</dbReference>
<reference evidence="6" key="1">
    <citation type="submission" date="2015-09" db="EMBL/GenBank/DDBJ databases">
        <authorList>
            <person name="Fill T.P."/>
            <person name="Baretta J.F."/>
            <person name="de Almeida L.G."/>
            <person name="Rocha M."/>
            <person name="de Souza D.H."/>
            <person name="Malavazi I."/>
            <person name="Cerdeira L.T."/>
            <person name="Hong H."/>
            <person name="Samborskyy M."/>
            <person name="de Vasconcelos A.T."/>
            <person name="Leadlay P."/>
            <person name="Rodrigues-Filho E."/>
        </authorList>
    </citation>
    <scope>NUCLEOTIDE SEQUENCE [LARGE SCALE GENOMIC DNA]</scope>
    <source>
        <strain evidence="6">LaBioMMi 136</strain>
    </source>
</reference>
<protein>
    <recommendedName>
        <fullName evidence="4">NAD-dependent epimerase/dehydratase domain-containing protein</fullName>
    </recommendedName>
</protein>
<dbReference type="PROSITE" id="PS00061">
    <property type="entry name" value="ADH_SHORT"/>
    <property type="match status" value="1"/>
</dbReference>
<accession>A0A1S9RWB8</accession>
<dbReference type="Gene3D" id="3.40.50.720">
    <property type="entry name" value="NAD(P)-binding Rossmann-like Domain"/>
    <property type="match status" value="2"/>
</dbReference>
<evidence type="ECO:0000256" key="1">
    <source>
        <dbReference type="ARBA" id="ARBA00006484"/>
    </source>
</evidence>
<dbReference type="AlphaFoldDB" id="A0A1S9RWB8"/>
<evidence type="ECO:0000256" key="2">
    <source>
        <dbReference type="ARBA" id="ARBA00022857"/>
    </source>
</evidence>
<dbReference type="PANTHER" id="PTHR43976">
    <property type="entry name" value="SHORT CHAIN DEHYDROGENASE"/>
    <property type="match status" value="1"/>
</dbReference>
<comment type="caution">
    <text evidence="5">The sequence shown here is derived from an EMBL/GenBank/DDBJ whole genome shotgun (WGS) entry which is preliminary data.</text>
</comment>
<dbReference type="InterPro" id="IPR020904">
    <property type="entry name" value="Sc_DH/Rdtase_CS"/>
</dbReference>
<keyword evidence="2" id="KW-0521">NADP</keyword>
<evidence type="ECO:0000313" key="6">
    <source>
        <dbReference type="Proteomes" id="UP000190744"/>
    </source>
</evidence>
<dbReference type="SUPFAM" id="SSF51735">
    <property type="entry name" value="NAD(P)-binding Rossmann-fold domains"/>
    <property type="match status" value="2"/>
</dbReference>
<evidence type="ECO:0000256" key="3">
    <source>
        <dbReference type="ARBA" id="ARBA00023002"/>
    </source>
</evidence>
<dbReference type="InterPro" id="IPR002347">
    <property type="entry name" value="SDR_fam"/>
</dbReference>
<feature type="domain" description="NAD-dependent epimerase/dehydratase" evidence="4">
    <location>
        <begin position="10"/>
        <end position="265"/>
    </location>
</feature>
<keyword evidence="3" id="KW-0560">Oxidoreductase</keyword>
<dbReference type="Proteomes" id="UP000190744">
    <property type="component" value="Unassembled WGS sequence"/>
</dbReference>
<dbReference type="Pfam" id="PF00106">
    <property type="entry name" value="adh_short"/>
    <property type="match status" value="1"/>
</dbReference>
<dbReference type="PRINTS" id="PR00080">
    <property type="entry name" value="SDRFAMILY"/>
</dbReference>
<dbReference type="InterPro" id="IPR036291">
    <property type="entry name" value="NAD(P)-bd_dom_sf"/>
</dbReference>
<evidence type="ECO:0000313" key="5">
    <source>
        <dbReference type="EMBL" id="OOQ89631.1"/>
    </source>
</evidence>
<dbReference type="GO" id="GO:0016491">
    <property type="term" value="F:oxidoreductase activity"/>
    <property type="evidence" value="ECO:0007669"/>
    <property type="project" value="UniProtKB-KW"/>
</dbReference>
<organism evidence="5 6">
    <name type="scientific">Penicillium brasilianum</name>
    <dbReference type="NCBI Taxonomy" id="104259"/>
    <lineage>
        <taxon>Eukaryota</taxon>
        <taxon>Fungi</taxon>
        <taxon>Dikarya</taxon>
        <taxon>Ascomycota</taxon>
        <taxon>Pezizomycotina</taxon>
        <taxon>Eurotiomycetes</taxon>
        <taxon>Eurotiomycetidae</taxon>
        <taxon>Eurotiales</taxon>
        <taxon>Aspergillaceae</taxon>
        <taxon>Penicillium</taxon>
    </lineage>
</organism>
<comment type="similarity">
    <text evidence="1">Belongs to the short-chain dehydrogenases/reductases (SDR) family.</text>
</comment>
<dbReference type="InterPro" id="IPR001509">
    <property type="entry name" value="Epimerase_deHydtase"/>
</dbReference>
<dbReference type="PRINTS" id="PR00081">
    <property type="entry name" value="GDHRDH"/>
</dbReference>
<name>A0A1S9RWB8_PENBI</name>
<dbReference type="Pfam" id="PF01370">
    <property type="entry name" value="Epimerase"/>
    <property type="match status" value="1"/>
</dbReference>
<evidence type="ECO:0000259" key="4">
    <source>
        <dbReference type="Pfam" id="PF01370"/>
    </source>
</evidence>
<dbReference type="PANTHER" id="PTHR43976:SF16">
    <property type="entry name" value="SHORT-CHAIN DEHYDROGENASE_REDUCTASE FAMILY PROTEIN"/>
    <property type="match status" value="1"/>
</dbReference>
<gene>
    <name evidence="5" type="ORF">PEBR_07275</name>
</gene>
<proteinExistence type="inferred from homology"/>